<comment type="caution">
    <text evidence="16">The sequence shown here is derived from an EMBL/GenBank/DDBJ whole genome shotgun (WGS) entry which is preliminary data.</text>
</comment>
<dbReference type="PROSITE" id="PS50011">
    <property type="entry name" value="PROTEIN_KINASE_DOM"/>
    <property type="match status" value="1"/>
</dbReference>
<organism evidence="16 17">
    <name type="scientific">Daphnia magna</name>
    <dbReference type="NCBI Taxonomy" id="35525"/>
    <lineage>
        <taxon>Eukaryota</taxon>
        <taxon>Metazoa</taxon>
        <taxon>Ecdysozoa</taxon>
        <taxon>Arthropoda</taxon>
        <taxon>Crustacea</taxon>
        <taxon>Branchiopoda</taxon>
        <taxon>Diplostraca</taxon>
        <taxon>Cladocera</taxon>
        <taxon>Anomopoda</taxon>
        <taxon>Daphniidae</taxon>
        <taxon>Daphnia</taxon>
    </lineage>
</organism>
<keyword evidence="8" id="KW-0342">GTP-binding</keyword>
<evidence type="ECO:0000256" key="14">
    <source>
        <dbReference type="SAM" id="Phobius"/>
    </source>
</evidence>
<dbReference type="SUPFAM" id="SSF56112">
    <property type="entry name" value="Protein kinase-like (PK-like)"/>
    <property type="match status" value="1"/>
</dbReference>
<keyword evidence="13" id="KW-0141">cGMP biosynthesis</keyword>
<dbReference type="InterPro" id="IPR050401">
    <property type="entry name" value="Cyclic_nucleotide_synthase"/>
</dbReference>
<dbReference type="CDD" id="cd06373">
    <property type="entry name" value="PBP1_NPR-like"/>
    <property type="match status" value="1"/>
</dbReference>
<evidence type="ECO:0000256" key="4">
    <source>
        <dbReference type="ARBA" id="ARBA00022692"/>
    </source>
</evidence>
<evidence type="ECO:0000256" key="8">
    <source>
        <dbReference type="ARBA" id="ARBA00023134"/>
    </source>
</evidence>
<keyword evidence="9 14" id="KW-0472">Membrane</keyword>
<evidence type="ECO:0000256" key="7">
    <source>
        <dbReference type="ARBA" id="ARBA00022989"/>
    </source>
</evidence>
<dbReference type="Proteomes" id="UP001234178">
    <property type="component" value="Unassembled WGS sequence"/>
</dbReference>
<evidence type="ECO:0000259" key="15">
    <source>
        <dbReference type="PROSITE" id="PS50011"/>
    </source>
</evidence>
<dbReference type="Pfam" id="PF07714">
    <property type="entry name" value="PK_Tyr_Ser-Thr"/>
    <property type="match status" value="1"/>
</dbReference>
<feature type="transmembrane region" description="Helical" evidence="14">
    <location>
        <begin position="9"/>
        <end position="28"/>
    </location>
</feature>
<proteinExistence type="predicted"/>
<evidence type="ECO:0000256" key="1">
    <source>
        <dbReference type="ARBA" id="ARBA00001436"/>
    </source>
</evidence>
<comment type="subcellular location">
    <subcellularLocation>
        <location evidence="2">Membrane</location>
        <topology evidence="2">Single-pass type I membrane protein</topology>
    </subcellularLocation>
</comment>
<feature type="domain" description="Protein kinase" evidence="15">
    <location>
        <begin position="625"/>
        <end position="864"/>
    </location>
</feature>
<sequence length="864" mass="96277">MRNVLTLTLFRNIGVGLIAFVVTMTVAIQRPDSVRHEFSRLNRAFRFQTTLPSEQLSSYRFRSVNPSSGFDAWPSTSSAGSPSSVKVLPSGYHRHGRQPRFVSQFKVLRLAVLAPKDPEHQFSLFKILPAIHLAARTIEQSSNNSNSSNNGPLSGWKIQIINRDSNCSSIYGPLEAIDLYNSKSIDVFLGPVCEYVISPVAKYAGVWNIPLLTAAAQADGFSHKQPNYPLLTRMMGSYREVGAVMVQILARFDWRVVGMLYHNHDVGKSAGNSPCYFALAAVYGQLEKQGHKSVHKNFDETNGSVNFTQLLLHISESSRIIVLCAAPPKIKEIMLAAEELNMVDSGDYVFFNIELRNSNNATLKPWHSNSDTEAQNNRSRRAYEALLTVSARVPDTEQYRDFSKEVKRIARDEFNYTYDEDPVNPSVAAFHEAVLLYAIALNETLAAGGDVSNGTAITSRMWDRTFVGISGNVSMDKNGDRNADYSLLDMDSVTGVFQVVANYYGVSKQLVDVPGRRIHWAGDRNGPPPDTPTCGFDNSKCPDETTPIYAIVTIVLSSVVVVLIITSAFIYRHYKEEAEIASMTWKVAWSDVVLFNGDRTGRASAGPAGAAKFGSRLSIGRNSILSNLSNEMVGNFASDKQLFIQTANYKGMIVAVKPIPRSKVELNRPLLLELKRMKDVTHDHLVRFIGASVSAPHCCLLTEYCPRGSLEDILENDQIQLDAMFRRSLIHDIVKAMAYIHSSEIRSHGNLKSSNCVVDSRFVLKVTDFGLHSLRLPTDEDDAANDRSSYAYWKRKLWTAPELLRMEHPLPEGTPKGDVYSFAIITHEILVRHGPFYLAGDNDLSPRGKFYITKWATQSLFTCK</sequence>
<feature type="transmembrane region" description="Helical" evidence="14">
    <location>
        <begin position="548"/>
        <end position="571"/>
    </location>
</feature>
<dbReference type="InterPro" id="IPR001170">
    <property type="entry name" value="ANPR/GUC"/>
</dbReference>
<evidence type="ECO:0000256" key="6">
    <source>
        <dbReference type="ARBA" id="ARBA00022741"/>
    </source>
</evidence>
<dbReference type="EC" id="4.6.1.2" evidence="3"/>
<dbReference type="Gene3D" id="1.10.510.10">
    <property type="entry name" value="Transferase(Phosphotransferase) domain 1"/>
    <property type="match status" value="1"/>
</dbReference>
<dbReference type="PRINTS" id="PR00255">
    <property type="entry name" value="NATPEPTIDER"/>
</dbReference>
<evidence type="ECO:0000256" key="12">
    <source>
        <dbReference type="ARBA" id="ARBA00023239"/>
    </source>
</evidence>
<evidence type="ECO:0000256" key="2">
    <source>
        <dbReference type="ARBA" id="ARBA00004479"/>
    </source>
</evidence>
<keyword evidence="17" id="KW-1185">Reference proteome</keyword>
<keyword evidence="6" id="KW-0547">Nucleotide-binding</keyword>
<evidence type="ECO:0000313" key="16">
    <source>
        <dbReference type="EMBL" id="KAK4007857.1"/>
    </source>
</evidence>
<evidence type="ECO:0000256" key="13">
    <source>
        <dbReference type="ARBA" id="ARBA00023293"/>
    </source>
</evidence>
<dbReference type="PANTHER" id="PTHR11920:SF494">
    <property type="entry name" value="ATRIAL NATRIURETIC PEPTIDE RECEPTOR 2"/>
    <property type="match status" value="1"/>
</dbReference>
<evidence type="ECO:0000313" key="17">
    <source>
        <dbReference type="Proteomes" id="UP001234178"/>
    </source>
</evidence>
<evidence type="ECO:0000256" key="3">
    <source>
        <dbReference type="ARBA" id="ARBA00012202"/>
    </source>
</evidence>
<comment type="catalytic activity">
    <reaction evidence="1">
        <text>GTP = 3',5'-cyclic GMP + diphosphate</text>
        <dbReference type="Rhea" id="RHEA:13665"/>
        <dbReference type="ChEBI" id="CHEBI:33019"/>
        <dbReference type="ChEBI" id="CHEBI:37565"/>
        <dbReference type="ChEBI" id="CHEBI:57746"/>
        <dbReference type="EC" id="4.6.1.2"/>
    </reaction>
</comment>
<keyword evidence="10" id="KW-0675">Receptor</keyword>
<evidence type="ECO:0000256" key="11">
    <source>
        <dbReference type="ARBA" id="ARBA00023180"/>
    </source>
</evidence>
<accession>A0ABQ9Z4N9</accession>
<reference evidence="16 17" key="1">
    <citation type="journal article" date="2023" name="Nucleic Acids Res.">
        <title>The hologenome of Daphnia magna reveals possible DNA methylation and microbiome-mediated evolution of the host genome.</title>
        <authorList>
            <person name="Chaturvedi A."/>
            <person name="Li X."/>
            <person name="Dhandapani V."/>
            <person name="Marshall H."/>
            <person name="Kissane S."/>
            <person name="Cuenca-Cambronero M."/>
            <person name="Asole G."/>
            <person name="Calvet F."/>
            <person name="Ruiz-Romero M."/>
            <person name="Marangio P."/>
            <person name="Guigo R."/>
            <person name="Rago D."/>
            <person name="Mirbahai L."/>
            <person name="Eastwood N."/>
            <person name="Colbourne J.K."/>
            <person name="Zhou J."/>
            <person name="Mallon E."/>
            <person name="Orsini L."/>
        </authorList>
    </citation>
    <scope>NUCLEOTIDE SEQUENCE [LARGE SCALE GENOMIC DNA]</scope>
    <source>
        <strain evidence="16">LRV0_1</strain>
    </source>
</reference>
<dbReference type="Pfam" id="PF01094">
    <property type="entry name" value="ANF_receptor"/>
    <property type="match status" value="1"/>
</dbReference>
<keyword evidence="12" id="KW-0456">Lyase</keyword>
<dbReference type="EMBL" id="JAOYFB010000002">
    <property type="protein sequence ID" value="KAK4007857.1"/>
    <property type="molecule type" value="Genomic_DNA"/>
</dbReference>
<keyword evidence="7 14" id="KW-1133">Transmembrane helix</keyword>
<dbReference type="InterPro" id="IPR028082">
    <property type="entry name" value="Peripla_BP_I"/>
</dbReference>
<dbReference type="InterPro" id="IPR011009">
    <property type="entry name" value="Kinase-like_dom_sf"/>
</dbReference>
<dbReference type="Gene3D" id="3.40.50.2300">
    <property type="match status" value="3"/>
</dbReference>
<evidence type="ECO:0000256" key="10">
    <source>
        <dbReference type="ARBA" id="ARBA00023170"/>
    </source>
</evidence>
<name>A0ABQ9Z4N9_9CRUS</name>
<protein>
    <recommendedName>
        <fullName evidence="3">guanylate cyclase</fullName>
        <ecNumber evidence="3">4.6.1.2</ecNumber>
    </recommendedName>
</protein>
<dbReference type="InterPro" id="IPR001828">
    <property type="entry name" value="ANF_lig-bd_rcpt"/>
</dbReference>
<dbReference type="SUPFAM" id="SSF53822">
    <property type="entry name" value="Periplasmic binding protein-like I"/>
    <property type="match status" value="1"/>
</dbReference>
<evidence type="ECO:0000256" key="5">
    <source>
        <dbReference type="ARBA" id="ARBA00022729"/>
    </source>
</evidence>
<keyword evidence="4 14" id="KW-0812">Transmembrane</keyword>
<gene>
    <name evidence="16" type="ORF">OUZ56_013008</name>
</gene>
<keyword evidence="11" id="KW-0325">Glycoprotein</keyword>
<dbReference type="PANTHER" id="PTHR11920">
    <property type="entry name" value="GUANYLYL CYCLASE"/>
    <property type="match status" value="1"/>
</dbReference>
<dbReference type="InterPro" id="IPR001245">
    <property type="entry name" value="Ser-Thr/Tyr_kinase_cat_dom"/>
</dbReference>
<evidence type="ECO:0000256" key="9">
    <source>
        <dbReference type="ARBA" id="ARBA00023136"/>
    </source>
</evidence>
<dbReference type="InterPro" id="IPR000719">
    <property type="entry name" value="Prot_kinase_dom"/>
</dbReference>
<keyword evidence="5" id="KW-0732">Signal</keyword>